<accession>A0ACB9TFR8</accession>
<dbReference type="EMBL" id="CM043017">
    <property type="protein sequence ID" value="KAI4465544.1"/>
    <property type="molecule type" value="Genomic_DNA"/>
</dbReference>
<organism evidence="1 2">
    <name type="scientific">Holotrichia oblita</name>
    <name type="common">Chafer beetle</name>
    <dbReference type="NCBI Taxonomy" id="644536"/>
    <lineage>
        <taxon>Eukaryota</taxon>
        <taxon>Metazoa</taxon>
        <taxon>Ecdysozoa</taxon>
        <taxon>Arthropoda</taxon>
        <taxon>Hexapoda</taxon>
        <taxon>Insecta</taxon>
        <taxon>Pterygota</taxon>
        <taxon>Neoptera</taxon>
        <taxon>Endopterygota</taxon>
        <taxon>Coleoptera</taxon>
        <taxon>Polyphaga</taxon>
        <taxon>Scarabaeiformia</taxon>
        <taxon>Scarabaeidae</taxon>
        <taxon>Melolonthinae</taxon>
        <taxon>Holotrichia</taxon>
    </lineage>
</organism>
<proteinExistence type="predicted"/>
<keyword evidence="2" id="KW-1185">Reference proteome</keyword>
<dbReference type="Proteomes" id="UP001056778">
    <property type="component" value="Chromosome 3"/>
</dbReference>
<evidence type="ECO:0000313" key="2">
    <source>
        <dbReference type="Proteomes" id="UP001056778"/>
    </source>
</evidence>
<name>A0ACB9TFR8_HOLOL</name>
<sequence>MDVDEDKLIIEVNSRPIIFNKGLGDYKKVNKREDAWKEIATALNTEVIHCFVSDVNLCKKRWRSLRDGFIKHHRLLRNTPSGAAGGKKKIWPYYNQLEFLIPHVDFKETVEDSLGELLSAMDQPTNVESQLPLQPEVSDDNLSEHQKTQEHSTTSDKRKLQRNKKRITSEESSEDKLLNILSKDTDYDESFLYSLLPIFKRLTPQQNTKARIQIQQILYEIEFDTPAYTPQSSHSAFSPPGSDLSVRTEEFSTQYMTLT</sequence>
<comment type="caution">
    <text evidence="1">The sequence shown here is derived from an EMBL/GenBank/DDBJ whole genome shotgun (WGS) entry which is preliminary data.</text>
</comment>
<gene>
    <name evidence="1" type="ORF">MML48_3g00018943</name>
</gene>
<evidence type="ECO:0000313" key="1">
    <source>
        <dbReference type="EMBL" id="KAI4465544.1"/>
    </source>
</evidence>
<reference evidence="1" key="1">
    <citation type="submission" date="2022-04" db="EMBL/GenBank/DDBJ databases">
        <title>Chromosome-scale genome assembly of Holotrichia oblita Faldermann.</title>
        <authorList>
            <person name="Rongchong L."/>
        </authorList>
    </citation>
    <scope>NUCLEOTIDE SEQUENCE</scope>
    <source>
        <strain evidence="1">81SQS9</strain>
    </source>
</reference>
<protein>
    <submittedName>
        <fullName evidence="1">Madf domain transcription factor</fullName>
    </submittedName>
</protein>